<dbReference type="Pfam" id="PF13947">
    <property type="entry name" value="GUB_WAK_bind"/>
    <property type="match status" value="1"/>
</dbReference>
<dbReference type="Gramene" id="TVU13982">
    <property type="protein sequence ID" value="TVU13982"/>
    <property type="gene ID" value="EJB05_37422"/>
</dbReference>
<feature type="chain" id="PRO_5023882133" description="Wall-associated receptor kinase galacturonan-binding domain-containing protein" evidence="3">
    <location>
        <begin position="18"/>
        <end position="306"/>
    </location>
</feature>
<sequence>MSPLLLLALLGRQLALASGVLRSQEGNGPLPSAATLAGCPTSCGNLTFNYPFGTGASHCFRWPDFELTCNESVHPPRLFLRDGITQVAYNIVTTDTGSPYGYGGNDYIDIDLTYTIPMRYGVDAYNMSWVSPAKSFALDFDRMNVTGCNFEVYFSDGGSNTWSRLCTLTCPEGELTDMAALQNCNGTGCCSIVLEDVTIPSFELKFLPLNNRSADLLPNRSSLWNYINITTDGAELSWRIMDQPTCAIAKDNKSNFACVGKDSRCMDNTESLDFGYLCKCNPGYVGNPYLINGCSRDRDKYYVLQN</sequence>
<comment type="subcellular location">
    <subcellularLocation>
        <location evidence="1">Membrane</location>
        <topology evidence="1">Single-pass membrane protein</topology>
    </subcellularLocation>
</comment>
<name>A0A5J9TRK4_9POAL</name>
<accession>A0A5J9TRK4</accession>
<feature type="non-terminal residue" evidence="5">
    <location>
        <position position="1"/>
    </location>
</feature>
<evidence type="ECO:0000313" key="6">
    <source>
        <dbReference type="Proteomes" id="UP000324897"/>
    </source>
</evidence>
<protein>
    <recommendedName>
        <fullName evidence="4">Wall-associated receptor kinase galacturonan-binding domain-containing protein</fullName>
    </recommendedName>
</protein>
<dbReference type="OrthoDB" id="685410at2759"/>
<reference evidence="5 6" key="1">
    <citation type="journal article" date="2019" name="Sci. Rep.">
        <title>A high-quality genome of Eragrostis curvula grass provides insights into Poaceae evolution and supports new strategies to enhance forage quality.</title>
        <authorList>
            <person name="Carballo J."/>
            <person name="Santos B.A.C.M."/>
            <person name="Zappacosta D."/>
            <person name="Garbus I."/>
            <person name="Selva J.P."/>
            <person name="Gallo C.A."/>
            <person name="Diaz A."/>
            <person name="Albertini E."/>
            <person name="Caccamo M."/>
            <person name="Echenique V."/>
        </authorList>
    </citation>
    <scope>NUCLEOTIDE SEQUENCE [LARGE SCALE GENOMIC DNA]</scope>
    <source>
        <strain evidence="6">cv. Victoria</strain>
        <tissue evidence="5">Leaf</tissue>
    </source>
</reference>
<evidence type="ECO:0000256" key="3">
    <source>
        <dbReference type="SAM" id="SignalP"/>
    </source>
</evidence>
<dbReference type="GO" id="GO:0030247">
    <property type="term" value="F:polysaccharide binding"/>
    <property type="evidence" value="ECO:0007669"/>
    <property type="project" value="InterPro"/>
</dbReference>
<evidence type="ECO:0000256" key="1">
    <source>
        <dbReference type="ARBA" id="ARBA00004167"/>
    </source>
</evidence>
<feature type="signal peptide" evidence="3">
    <location>
        <begin position="1"/>
        <end position="17"/>
    </location>
</feature>
<dbReference type="EMBL" id="RWGY01000031">
    <property type="protein sequence ID" value="TVU13982.1"/>
    <property type="molecule type" value="Genomic_DNA"/>
</dbReference>
<dbReference type="PANTHER" id="PTHR33491">
    <property type="entry name" value="OSJNBA0016N04.9 PROTEIN"/>
    <property type="match status" value="1"/>
</dbReference>
<evidence type="ECO:0000259" key="4">
    <source>
        <dbReference type="Pfam" id="PF13947"/>
    </source>
</evidence>
<proteinExistence type="predicted"/>
<dbReference type="GO" id="GO:0016020">
    <property type="term" value="C:membrane"/>
    <property type="evidence" value="ECO:0007669"/>
    <property type="project" value="UniProtKB-SubCell"/>
</dbReference>
<keyword evidence="2 3" id="KW-0732">Signal</keyword>
<dbReference type="AlphaFoldDB" id="A0A5J9TRK4"/>
<evidence type="ECO:0000313" key="5">
    <source>
        <dbReference type="EMBL" id="TVU13982.1"/>
    </source>
</evidence>
<feature type="domain" description="Wall-associated receptor kinase galacturonan-binding" evidence="4">
    <location>
        <begin position="39"/>
        <end position="79"/>
    </location>
</feature>
<comment type="caution">
    <text evidence="5">The sequence shown here is derived from an EMBL/GenBank/DDBJ whole genome shotgun (WGS) entry which is preliminary data.</text>
</comment>
<dbReference type="Proteomes" id="UP000324897">
    <property type="component" value="Unassembled WGS sequence"/>
</dbReference>
<keyword evidence="6" id="KW-1185">Reference proteome</keyword>
<organism evidence="5 6">
    <name type="scientific">Eragrostis curvula</name>
    <name type="common">weeping love grass</name>
    <dbReference type="NCBI Taxonomy" id="38414"/>
    <lineage>
        <taxon>Eukaryota</taxon>
        <taxon>Viridiplantae</taxon>
        <taxon>Streptophyta</taxon>
        <taxon>Embryophyta</taxon>
        <taxon>Tracheophyta</taxon>
        <taxon>Spermatophyta</taxon>
        <taxon>Magnoliopsida</taxon>
        <taxon>Liliopsida</taxon>
        <taxon>Poales</taxon>
        <taxon>Poaceae</taxon>
        <taxon>PACMAD clade</taxon>
        <taxon>Chloridoideae</taxon>
        <taxon>Eragrostideae</taxon>
        <taxon>Eragrostidinae</taxon>
        <taxon>Eragrostis</taxon>
    </lineage>
</organism>
<dbReference type="InterPro" id="IPR025287">
    <property type="entry name" value="WAK_GUB"/>
</dbReference>
<evidence type="ECO:0000256" key="2">
    <source>
        <dbReference type="ARBA" id="ARBA00022729"/>
    </source>
</evidence>
<gene>
    <name evidence="5" type="ORF">EJB05_37422</name>
</gene>